<comment type="caution">
    <text evidence="1">The sequence shown here is derived from an EMBL/GenBank/DDBJ whole genome shotgun (WGS) entry which is preliminary data.</text>
</comment>
<accession>A0ABD6J9W8</accession>
<sequence>MKLNPYIIDLIQDALNSIPNGTKKAFSLPEVDQRELLSHLKYLHLKYPSIFSEPDFYFNGYVNVVITKPIDR</sequence>
<protein>
    <submittedName>
        <fullName evidence="1">Uncharacterized protein</fullName>
    </submittedName>
</protein>
<dbReference type="RefSeq" id="WP_161011060.1">
    <property type="nucleotide sequence ID" value="NZ_VSTR01000023.1"/>
</dbReference>
<evidence type="ECO:0000313" key="2">
    <source>
        <dbReference type="Proteomes" id="UP000470980"/>
    </source>
</evidence>
<reference evidence="1 2" key="1">
    <citation type="journal article" date="2020" name="Food Funct.">
        <title>Screening of Lactobacillus salivarius strains from the feces of Chinese populations and the evaluation of their effects against intestinal inflammation in mice.</title>
        <authorList>
            <person name="Zhai Q."/>
            <person name="Shen X."/>
            <person name="Cen S."/>
            <person name="Zhang C."/>
            <person name="Tian F."/>
            <person name="Zhao J."/>
            <person name="Zhang H."/>
            <person name="Xue Y."/>
            <person name="Chen W."/>
        </authorList>
    </citation>
    <scope>NUCLEOTIDE SEQUENCE [LARGE SCALE GENOMIC DNA]</scope>
    <source>
        <strain evidence="1 2">FZJTZ9M6.scaf</strain>
    </source>
</reference>
<proteinExistence type="predicted"/>
<dbReference type="Proteomes" id="UP000470980">
    <property type="component" value="Unassembled WGS sequence"/>
</dbReference>
<dbReference type="EMBL" id="VSTR01000023">
    <property type="protein sequence ID" value="MYY73813.1"/>
    <property type="molecule type" value="Genomic_DNA"/>
</dbReference>
<evidence type="ECO:0000313" key="1">
    <source>
        <dbReference type="EMBL" id="MYY73813.1"/>
    </source>
</evidence>
<organism evidence="1 2">
    <name type="scientific">Ligilactobacillus salivarius</name>
    <dbReference type="NCBI Taxonomy" id="1624"/>
    <lineage>
        <taxon>Bacteria</taxon>
        <taxon>Bacillati</taxon>
        <taxon>Bacillota</taxon>
        <taxon>Bacilli</taxon>
        <taxon>Lactobacillales</taxon>
        <taxon>Lactobacillaceae</taxon>
        <taxon>Ligilactobacillus</taxon>
    </lineage>
</organism>
<name>A0ABD6J9W8_9LACO</name>
<dbReference type="AlphaFoldDB" id="A0ABD6J9W8"/>
<gene>
    <name evidence="1" type="ORF">FYL10_09220</name>
</gene>